<evidence type="ECO:0000256" key="1">
    <source>
        <dbReference type="SAM" id="Phobius"/>
    </source>
</evidence>
<reference evidence="2 3" key="1">
    <citation type="submission" date="2016-02" db="EMBL/GenBank/DDBJ databases">
        <title>Genome analysis of coral dinoflagellate symbionts highlights evolutionary adaptations to a symbiotic lifestyle.</title>
        <authorList>
            <person name="Aranda M."/>
            <person name="Li Y."/>
            <person name="Liew Y.J."/>
            <person name="Baumgarten S."/>
            <person name="Simakov O."/>
            <person name="Wilson M."/>
            <person name="Piel J."/>
            <person name="Ashoor H."/>
            <person name="Bougouffa S."/>
            <person name="Bajic V.B."/>
            <person name="Ryu T."/>
            <person name="Ravasi T."/>
            <person name="Bayer T."/>
            <person name="Micklem G."/>
            <person name="Kim H."/>
            <person name="Bhak J."/>
            <person name="Lajeunesse T.C."/>
            <person name="Voolstra C.R."/>
        </authorList>
    </citation>
    <scope>NUCLEOTIDE SEQUENCE [LARGE SCALE GENOMIC DNA]</scope>
    <source>
        <strain evidence="2 3">CCMP2467</strain>
    </source>
</reference>
<keyword evidence="1" id="KW-0812">Transmembrane</keyword>
<keyword evidence="1" id="KW-0472">Membrane</keyword>
<comment type="caution">
    <text evidence="2">The sequence shown here is derived from an EMBL/GenBank/DDBJ whole genome shotgun (WGS) entry which is preliminary data.</text>
</comment>
<proteinExistence type="predicted"/>
<dbReference type="Proteomes" id="UP000186817">
    <property type="component" value="Unassembled WGS sequence"/>
</dbReference>
<dbReference type="OrthoDB" id="423326at2759"/>
<dbReference type="AlphaFoldDB" id="A0A1Q9CPH2"/>
<keyword evidence="3" id="KW-1185">Reference proteome</keyword>
<dbReference type="EMBL" id="LSRX01001018">
    <property type="protein sequence ID" value="OLP84785.1"/>
    <property type="molecule type" value="Genomic_DNA"/>
</dbReference>
<organism evidence="2 3">
    <name type="scientific">Symbiodinium microadriaticum</name>
    <name type="common">Dinoflagellate</name>
    <name type="synonym">Zooxanthella microadriatica</name>
    <dbReference type="NCBI Taxonomy" id="2951"/>
    <lineage>
        <taxon>Eukaryota</taxon>
        <taxon>Sar</taxon>
        <taxon>Alveolata</taxon>
        <taxon>Dinophyceae</taxon>
        <taxon>Suessiales</taxon>
        <taxon>Symbiodiniaceae</taxon>
        <taxon>Symbiodinium</taxon>
    </lineage>
</organism>
<evidence type="ECO:0000313" key="2">
    <source>
        <dbReference type="EMBL" id="OLP84785.1"/>
    </source>
</evidence>
<evidence type="ECO:0000313" key="3">
    <source>
        <dbReference type="Proteomes" id="UP000186817"/>
    </source>
</evidence>
<keyword evidence="1" id="KW-1133">Transmembrane helix</keyword>
<accession>A0A1Q9CPH2</accession>
<feature type="transmembrane region" description="Helical" evidence="1">
    <location>
        <begin position="439"/>
        <end position="460"/>
    </location>
</feature>
<sequence>MALEVYMTMCVRGHRVDPVQFIVVELVSNWARFLGRSHEGMTMYRLWDMHRRMAARAGLVRQGLGGSIFPAVTEVDATFVGPTAMLYEVLLSLGWSWPRLHVFCAQQGDFCMPLSNDEWPRFKHVLREAVRLRELRDTQHVHRRHGLPQRRDLDGVQSDLAWDSNLRLLRRLPPHEEGVLQTILCGGVMNRRRVSQHAKRTDVTTQCLMPGCTCPDETTEHRFWHRSAHEHLRSEEFCRLRLHLPHMRPCEINCGLATTTFPAGFSVEKMQDTMLRIELHARQQLDVMKHGYQGQDPAEEQRFYQFSTGTSGVHGRRVQKRPAAAGTTVRRAVLPQPPQTPHQLQFTQARQERDQAAANECMRRFAQLHGVTGWQPSGLQVFATVPRAAGSAFVVLFISETIPCRSTVEATALQQVLLRAIVEVSVALLLSCILHGAHVAFYFGFMPYFIALYGFGGFFLDSKSRNRMMHALNGNGDSKAGDRGRAKTAKAKETPVLVAAPMEADPLQVSDPWARFKSENLGVGVVTASGVASSSAGLQSGADQSRVFLKPPAVTGFNSEQEDGKSQDSVQCSMPQHMQHRSCFSPNGLSLSVLRQTWEEHTGGIEYVEIQCWLTQLRTGSPVTMEVSDMVVVSEVVTLWKMTFTFDPTEGWRRIQIIVREGSNTATVQVSYTKVVDVVLRSSGQLRVYTKMHPDEPSRPTQLLPLGPQVGHGHGSQAWRWCLRCRQKAGGAEPRFGIRFADAAALSAFAATLGLQDQALLGRYKVTSTTPQMGAAGIIKMMAESIKWDVTEVLFVSDTHVVVSAAKCPNHNKVAPKHQNGTLSIMHIKAMNAAAKQAFRDAKILFRTADEEGEDQDTAAAVEADEAAWHERRVKQQQQQVVRSGTVMRSLIGNSIAVESDAGTTSSGEEAACELERLLQTLAVALQRENQAKPWLFCSRSPDVRGSASQRLNKTGTQPHLSRVVSQREVVDISITGVAPAGGAPVR</sequence>
<protein>
    <submittedName>
        <fullName evidence="2">Uncharacterized protein</fullName>
    </submittedName>
</protein>
<gene>
    <name evidence="2" type="ORF">AK812_SmicGene34294</name>
</gene>
<name>A0A1Q9CPH2_SYMMI</name>